<accession>A0A0F7PWH8</accession>
<dbReference type="InterPro" id="IPR029277">
    <property type="entry name" value="SVWC_dom"/>
</dbReference>
<feature type="domain" description="Single" evidence="4">
    <location>
        <begin position="36"/>
        <end position="103"/>
    </location>
</feature>
<keyword evidence="2" id="KW-0964">Secreted</keyword>
<evidence type="ECO:0000256" key="2">
    <source>
        <dbReference type="ARBA" id="ARBA00022525"/>
    </source>
</evidence>
<dbReference type="GO" id="GO:0005576">
    <property type="term" value="C:extracellular region"/>
    <property type="evidence" value="ECO:0007669"/>
    <property type="project" value="UniProtKB-SubCell"/>
</dbReference>
<feature type="chain" id="PRO_5002521211" evidence="3">
    <location>
        <begin position="22"/>
        <end position="105"/>
    </location>
</feature>
<sequence length="105" mass="11657">MANKFITMILPLVVLAIFVRAAPNAYYQQREGQALCNYAETDPPIILMPNHTLTLPDCRHLECHQNAVLLVHKCRHSIPPPGCITIPGNPELPFPACCPLTHCSM</sequence>
<evidence type="ECO:0000256" key="1">
    <source>
        <dbReference type="ARBA" id="ARBA00004613"/>
    </source>
</evidence>
<comment type="subcellular location">
    <subcellularLocation>
        <location evidence="1">Secreted</location>
    </subcellularLocation>
</comment>
<feature type="signal peptide" evidence="3">
    <location>
        <begin position="1"/>
        <end position="21"/>
    </location>
</feature>
<evidence type="ECO:0000259" key="4">
    <source>
        <dbReference type="SMART" id="SM01318"/>
    </source>
</evidence>
<keyword evidence="3" id="KW-0732">Signal</keyword>
<dbReference type="AlphaFoldDB" id="A0A0F7PWH8"/>
<name>A0A0F7PWH8_CALLO</name>
<organism evidence="5">
    <name type="scientific">Calomera littoralis</name>
    <name type="common">Tiger beetle</name>
    <name type="synonym">Cicindela littoralis</name>
    <dbReference type="NCBI Taxonomy" id="285225"/>
    <lineage>
        <taxon>Eukaryota</taxon>
        <taxon>Metazoa</taxon>
        <taxon>Ecdysozoa</taxon>
        <taxon>Arthropoda</taxon>
        <taxon>Hexapoda</taxon>
        <taxon>Insecta</taxon>
        <taxon>Pterygota</taxon>
        <taxon>Neoptera</taxon>
        <taxon>Endopterygota</taxon>
        <taxon>Coleoptera</taxon>
        <taxon>Adephaga</taxon>
        <taxon>Caraboidea</taxon>
        <taxon>Carabidae</taxon>
        <taxon>Cicindelinae</taxon>
        <taxon>Cicindelini</taxon>
        <taxon>Calomera</taxon>
    </lineage>
</organism>
<dbReference type="SMART" id="SM01318">
    <property type="entry name" value="SVWC"/>
    <property type="match status" value="1"/>
</dbReference>
<evidence type="ECO:0000313" key="5">
    <source>
        <dbReference type="EMBL" id="AKI05477.1"/>
    </source>
</evidence>
<reference evidence="5" key="1">
    <citation type="journal article" date="2015" name="BMC Genomics">
        <title>Identification and characterisation of putative seminal fluid proteins from male reproductive tissue EST libraries in tiger beetles.</title>
        <authorList>
            <person name="Rodriguez-Garcia M.J."/>
            <person name="Machado V."/>
            <person name="Galian J."/>
        </authorList>
    </citation>
    <scope>NUCLEOTIDE SEQUENCE</scope>
</reference>
<dbReference type="Pfam" id="PF15430">
    <property type="entry name" value="SVWC"/>
    <property type="match status" value="1"/>
</dbReference>
<evidence type="ECO:0000256" key="3">
    <source>
        <dbReference type="SAM" id="SignalP"/>
    </source>
</evidence>
<dbReference type="EMBL" id="KP164548">
    <property type="protein sequence ID" value="AKI05477.1"/>
    <property type="molecule type" value="mRNA"/>
</dbReference>
<proteinExistence type="evidence at transcript level"/>
<protein>
    <submittedName>
        <fullName evidence="5">Putative seminal fluid protein AcpC03</fullName>
    </submittedName>
</protein>